<name>A0ABP5FGX2_9ACTN</name>
<comment type="similarity">
    <text evidence="1">Belongs to the DNA polymerase type-Y family.</text>
</comment>
<evidence type="ECO:0000256" key="3">
    <source>
        <dbReference type="ARBA" id="ARBA00025589"/>
    </source>
</evidence>
<dbReference type="PANTHER" id="PTHR35369:SF2">
    <property type="entry name" value="BLR3025 PROTEIN"/>
    <property type="match status" value="1"/>
</dbReference>
<dbReference type="InterPro" id="IPR001126">
    <property type="entry name" value="UmuC"/>
</dbReference>
<dbReference type="PANTHER" id="PTHR35369">
    <property type="entry name" value="BLR3025 PROTEIN-RELATED"/>
    <property type="match status" value="1"/>
</dbReference>
<dbReference type="InterPro" id="IPR043502">
    <property type="entry name" value="DNA/RNA_pol_sf"/>
</dbReference>
<organism evidence="6 7">
    <name type="scientific">Catenulispora yoronensis</name>
    <dbReference type="NCBI Taxonomy" id="450799"/>
    <lineage>
        <taxon>Bacteria</taxon>
        <taxon>Bacillati</taxon>
        <taxon>Actinomycetota</taxon>
        <taxon>Actinomycetes</taxon>
        <taxon>Catenulisporales</taxon>
        <taxon>Catenulisporaceae</taxon>
        <taxon>Catenulispora</taxon>
    </lineage>
</organism>
<dbReference type="Pfam" id="PF00817">
    <property type="entry name" value="IMS"/>
    <property type="match status" value="1"/>
</dbReference>
<comment type="caution">
    <text evidence="6">The sequence shown here is derived from an EMBL/GenBank/DDBJ whole genome shotgun (WGS) entry which is preliminary data.</text>
</comment>
<keyword evidence="7" id="KW-1185">Reference proteome</keyword>
<dbReference type="EMBL" id="BAAAQN010000011">
    <property type="protein sequence ID" value="GAA2025481.1"/>
    <property type="molecule type" value="Genomic_DNA"/>
</dbReference>
<dbReference type="Gene3D" id="3.40.1170.60">
    <property type="match status" value="1"/>
</dbReference>
<dbReference type="InterPro" id="IPR050356">
    <property type="entry name" value="SulA_CellDiv_inhibitor"/>
</dbReference>
<proteinExistence type="inferred from homology"/>
<evidence type="ECO:0000313" key="7">
    <source>
        <dbReference type="Proteomes" id="UP001500751"/>
    </source>
</evidence>
<dbReference type="SUPFAM" id="SSF56672">
    <property type="entry name" value="DNA/RNA polymerases"/>
    <property type="match status" value="1"/>
</dbReference>
<evidence type="ECO:0000256" key="1">
    <source>
        <dbReference type="ARBA" id="ARBA00010945"/>
    </source>
</evidence>
<feature type="domain" description="UmuC" evidence="5">
    <location>
        <begin position="19"/>
        <end position="149"/>
    </location>
</feature>
<evidence type="ECO:0000256" key="4">
    <source>
        <dbReference type="SAM" id="MobiDB-lite"/>
    </source>
</evidence>
<reference evidence="7" key="1">
    <citation type="journal article" date="2019" name="Int. J. Syst. Evol. Microbiol.">
        <title>The Global Catalogue of Microorganisms (GCM) 10K type strain sequencing project: providing services to taxonomists for standard genome sequencing and annotation.</title>
        <authorList>
            <consortium name="The Broad Institute Genomics Platform"/>
            <consortium name="The Broad Institute Genome Sequencing Center for Infectious Disease"/>
            <person name="Wu L."/>
            <person name="Ma J."/>
        </authorList>
    </citation>
    <scope>NUCLEOTIDE SEQUENCE [LARGE SCALE GENOMIC DNA]</scope>
    <source>
        <strain evidence="7">JCM 16014</strain>
    </source>
</reference>
<dbReference type="InterPro" id="IPR043128">
    <property type="entry name" value="Rev_trsase/Diguanyl_cyclase"/>
</dbReference>
<protein>
    <submittedName>
        <fullName evidence="6">DNA polymerase Y family protein</fullName>
    </submittedName>
</protein>
<evidence type="ECO:0000256" key="2">
    <source>
        <dbReference type="ARBA" id="ARBA00022763"/>
    </source>
</evidence>
<gene>
    <name evidence="6" type="ORF">GCM10009839_24510</name>
</gene>
<feature type="region of interest" description="Disordered" evidence="4">
    <location>
        <begin position="393"/>
        <end position="426"/>
    </location>
</feature>
<evidence type="ECO:0000313" key="6">
    <source>
        <dbReference type="EMBL" id="GAA2025481.1"/>
    </source>
</evidence>
<dbReference type="Gene3D" id="3.30.70.270">
    <property type="match status" value="1"/>
</dbReference>
<dbReference type="CDD" id="cd03468">
    <property type="entry name" value="PolY_like"/>
    <property type="match status" value="1"/>
</dbReference>
<evidence type="ECO:0000259" key="5">
    <source>
        <dbReference type="PROSITE" id="PS50173"/>
    </source>
</evidence>
<dbReference type="RefSeq" id="WP_344665660.1">
    <property type="nucleotide sequence ID" value="NZ_BAAAQN010000011.1"/>
</dbReference>
<sequence length="533" mass="55889">MSAVPDRALAVWCPDWPVVAVGADPDTAAAVVVKNVVVACSFAARAEGVRRGQRVRDAQRLAPGLVVHARDEAAEARAFEPVLGVLAEYTPRFEVVRPGLAALPMDAPARYFGGEDLVVRGIRDRIGELGVGAGVGVADGVFAAALAARSDTRVVAGRTAEFLAAFPVPVLELPELDEPLARLGVRTLGRLAELPADAVAGRFGAAGVAAHRLARGLDARPPAPLRQGPDLTVETVFDPPADGSERIVFAAKALADELHAVLAQSGVACVRVAVEIHGTAGAAGVSGAAGAAGAAGAPEVSYRLWRHEGLLSSTAVAERVRWQLSGWQIQLQRNSTEHPADHPADQGITRLRLIPDHLTPALGVQPGLWGADEAPDRIARAAERLQAMYGPNAVTLPADRGGRTPLDQGVRTPYGDLPPDRAEAAPWPAALPAPAPADVPRRPRPAVVTDRTGAPVAVSGRLLVSAPPAELTVPGTGERLRILAWAGPWPLAERWWEPGAAVRRARFQAVTDDGRAWLLAVQDGAWLIEAVYD</sequence>
<comment type="function">
    <text evidence="3">Poorly processive, error-prone DNA polymerase involved in untargeted mutagenesis. Copies undamaged DNA at stalled replication forks, which arise in vivo from mismatched or misaligned primer ends. These misaligned primers can be extended by PolIV. Exhibits no 3'-5' exonuclease (proofreading) activity. May be involved in translesional synthesis, in conjunction with the beta clamp from PolIII.</text>
</comment>
<accession>A0ABP5FGX2</accession>
<dbReference type="Proteomes" id="UP001500751">
    <property type="component" value="Unassembled WGS sequence"/>
</dbReference>
<dbReference type="PROSITE" id="PS50173">
    <property type="entry name" value="UMUC"/>
    <property type="match status" value="1"/>
</dbReference>
<keyword evidence="2" id="KW-0227">DNA damage</keyword>